<reference evidence="10" key="1">
    <citation type="submission" date="2022-05" db="EMBL/GenBank/DDBJ databases">
        <title>Genomic analysis of Brachybacterium sp. CBA3104.</title>
        <authorList>
            <person name="Roh S.W."/>
            <person name="Kim Y.B."/>
            <person name="Kim Y."/>
        </authorList>
    </citation>
    <scope>NUCLEOTIDE SEQUENCE</scope>
    <source>
        <strain evidence="10">CBA3104</strain>
    </source>
</reference>
<evidence type="ECO:0000256" key="3">
    <source>
        <dbReference type="ARBA" id="ARBA00022475"/>
    </source>
</evidence>
<evidence type="ECO:0000313" key="11">
    <source>
        <dbReference type="Proteomes" id="UP001055868"/>
    </source>
</evidence>
<evidence type="ECO:0000259" key="9">
    <source>
        <dbReference type="PROSITE" id="PS50928"/>
    </source>
</evidence>
<dbReference type="CDD" id="cd06261">
    <property type="entry name" value="TM_PBP2"/>
    <property type="match status" value="1"/>
</dbReference>
<feature type="transmembrane region" description="Helical" evidence="7">
    <location>
        <begin position="221"/>
        <end position="243"/>
    </location>
</feature>
<gene>
    <name evidence="10" type="ORF">M4486_15010</name>
</gene>
<comment type="similarity">
    <text evidence="7">Belongs to the binding-protein-dependent transport system permease family.</text>
</comment>
<dbReference type="InterPro" id="IPR051393">
    <property type="entry name" value="ABC_transporter_permease"/>
</dbReference>
<feature type="region of interest" description="Disordered" evidence="8">
    <location>
        <begin position="1"/>
        <end position="26"/>
    </location>
</feature>
<feature type="domain" description="ABC transmembrane type-1" evidence="9">
    <location>
        <begin position="90"/>
        <end position="302"/>
    </location>
</feature>
<keyword evidence="3" id="KW-1003">Cell membrane</keyword>
<feature type="transmembrane region" description="Helical" evidence="7">
    <location>
        <begin position="126"/>
        <end position="146"/>
    </location>
</feature>
<organism evidence="10 11">
    <name type="scientific">Brachybacterium kimchii</name>
    <dbReference type="NCBI Taxonomy" id="2942909"/>
    <lineage>
        <taxon>Bacteria</taxon>
        <taxon>Bacillati</taxon>
        <taxon>Actinomycetota</taxon>
        <taxon>Actinomycetes</taxon>
        <taxon>Micrococcales</taxon>
        <taxon>Dermabacteraceae</taxon>
        <taxon>Brachybacterium</taxon>
    </lineage>
</organism>
<keyword evidence="2 7" id="KW-0813">Transport</keyword>
<evidence type="ECO:0000256" key="8">
    <source>
        <dbReference type="SAM" id="MobiDB-lite"/>
    </source>
</evidence>
<dbReference type="Proteomes" id="UP001055868">
    <property type="component" value="Chromosome"/>
</dbReference>
<keyword evidence="4 7" id="KW-0812">Transmembrane</keyword>
<evidence type="ECO:0000256" key="6">
    <source>
        <dbReference type="ARBA" id="ARBA00023136"/>
    </source>
</evidence>
<keyword evidence="6 7" id="KW-0472">Membrane</keyword>
<evidence type="ECO:0000256" key="1">
    <source>
        <dbReference type="ARBA" id="ARBA00004651"/>
    </source>
</evidence>
<dbReference type="PANTHER" id="PTHR30193">
    <property type="entry name" value="ABC TRANSPORTER PERMEASE PROTEIN"/>
    <property type="match status" value="1"/>
</dbReference>
<feature type="transmembrane region" description="Helical" evidence="7">
    <location>
        <begin position="94"/>
        <end position="114"/>
    </location>
</feature>
<evidence type="ECO:0000256" key="2">
    <source>
        <dbReference type="ARBA" id="ARBA00022448"/>
    </source>
</evidence>
<sequence length="313" mass="33398">MSTAAPADRGTGHHRPAPSAPPIRSRNRYGRSARGFILPALLIVALLLYAPFLWSSYLSLTDFDGLGSPRFVGLAKFAAMFQDPSFLIALRNTFFWVAGTLVLPVGLGLVIALLAHGLTGSFWLRLPFLIPYAISGIAVGVVWTFILQSGGALDSALAAFGLGGWSQRWLLDAPLNTFVMIAASTWQGAGVNALLFGIGLQSIPREPIEAARLDGASGWRMFRHVTWPMLTPLTTVVVGLAIVGSLKQFDVIWAMTKGGPGTSSETLALSMYKETFVNSDYGLGAAIALFLTVITVAASVLYLRRQLSGDKGA</sequence>
<proteinExistence type="inferred from homology"/>
<evidence type="ECO:0000313" key="10">
    <source>
        <dbReference type="EMBL" id="UQN28924.1"/>
    </source>
</evidence>
<accession>A0ABY4N6F7</accession>
<dbReference type="PANTHER" id="PTHR30193:SF37">
    <property type="entry name" value="INNER MEMBRANE ABC TRANSPORTER PERMEASE PROTEIN YCJO"/>
    <property type="match status" value="1"/>
</dbReference>
<feature type="transmembrane region" description="Helical" evidence="7">
    <location>
        <begin position="178"/>
        <end position="200"/>
    </location>
</feature>
<feature type="transmembrane region" description="Helical" evidence="7">
    <location>
        <begin position="36"/>
        <end position="54"/>
    </location>
</feature>
<dbReference type="Pfam" id="PF00528">
    <property type="entry name" value="BPD_transp_1"/>
    <property type="match status" value="1"/>
</dbReference>
<comment type="subcellular location">
    <subcellularLocation>
        <location evidence="1 7">Cell membrane</location>
        <topology evidence="1 7">Multi-pass membrane protein</topology>
    </subcellularLocation>
</comment>
<name>A0ABY4N6F7_9MICO</name>
<dbReference type="Gene3D" id="1.10.3720.10">
    <property type="entry name" value="MetI-like"/>
    <property type="match status" value="1"/>
</dbReference>
<evidence type="ECO:0000256" key="5">
    <source>
        <dbReference type="ARBA" id="ARBA00022989"/>
    </source>
</evidence>
<dbReference type="InterPro" id="IPR000515">
    <property type="entry name" value="MetI-like"/>
</dbReference>
<dbReference type="EMBL" id="CP097218">
    <property type="protein sequence ID" value="UQN28924.1"/>
    <property type="molecule type" value="Genomic_DNA"/>
</dbReference>
<dbReference type="RefSeq" id="WP_249478089.1">
    <property type="nucleotide sequence ID" value="NZ_CP097218.1"/>
</dbReference>
<dbReference type="InterPro" id="IPR035906">
    <property type="entry name" value="MetI-like_sf"/>
</dbReference>
<dbReference type="SUPFAM" id="SSF161098">
    <property type="entry name" value="MetI-like"/>
    <property type="match status" value="1"/>
</dbReference>
<keyword evidence="5 7" id="KW-1133">Transmembrane helix</keyword>
<feature type="transmembrane region" description="Helical" evidence="7">
    <location>
        <begin position="281"/>
        <end position="303"/>
    </location>
</feature>
<evidence type="ECO:0000256" key="7">
    <source>
        <dbReference type="RuleBase" id="RU363032"/>
    </source>
</evidence>
<keyword evidence="11" id="KW-1185">Reference proteome</keyword>
<dbReference type="PROSITE" id="PS50928">
    <property type="entry name" value="ABC_TM1"/>
    <property type="match status" value="1"/>
</dbReference>
<protein>
    <submittedName>
        <fullName evidence="10">Sugar ABC transporter permease</fullName>
    </submittedName>
</protein>
<evidence type="ECO:0000256" key="4">
    <source>
        <dbReference type="ARBA" id="ARBA00022692"/>
    </source>
</evidence>